<dbReference type="VEuPathDB" id="FungiDB:RhiirFUN_020531"/>
<gene>
    <name evidence="1" type="ORF">GLOIN_2v1487786</name>
</gene>
<evidence type="ECO:0000313" key="2">
    <source>
        <dbReference type="Proteomes" id="UP000018888"/>
    </source>
</evidence>
<keyword evidence="2" id="KW-1185">Reference proteome</keyword>
<comment type="caution">
    <text evidence="1">The sequence shown here is derived from an EMBL/GenBank/DDBJ whole genome shotgun (WGS) entry which is preliminary data.</text>
</comment>
<dbReference type="Proteomes" id="UP000018888">
    <property type="component" value="Unassembled WGS sequence"/>
</dbReference>
<evidence type="ECO:0000313" key="1">
    <source>
        <dbReference type="EMBL" id="POG59463.1"/>
    </source>
</evidence>
<accession>A0A2P4P240</accession>
<dbReference type="AlphaFoldDB" id="A0A2P4P240"/>
<protein>
    <submittedName>
        <fullName evidence="1">Uncharacterized protein</fullName>
    </submittedName>
</protein>
<organism evidence="1 2">
    <name type="scientific">Rhizophagus irregularis (strain DAOM 181602 / DAOM 197198 / MUCL 43194)</name>
    <name type="common">Arbuscular mycorrhizal fungus</name>
    <name type="synonym">Glomus intraradices</name>
    <dbReference type="NCBI Taxonomy" id="747089"/>
    <lineage>
        <taxon>Eukaryota</taxon>
        <taxon>Fungi</taxon>
        <taxon>Fungi incertae sedis</taxon>
        <taxon>Mucoromycota</taxon>
        <taxon>Glomeromycotina</taxon>
        <taxon>Glomeromycetes</taxon>
        <taxon>Glomerales</taxon>
        <taxon>Glomeraceae</taxon>
        <taxon>Rhizophagus</taxon>
    </lineage>
</organism>
<reference evidence="1 2" key="2">
    <citation type="journal article" date="2018" name="New Phytol.">
        <title>High intraspecific genome diversity in the model arbuscular mycorrhizal symbiont Rhizophagus irregularis.</title>
        <authorList>
            <person name="Chen E.C.H."/>
            <person name="Morin E."/>
            <person name="Beaudet D."/>
            <person name="Noel J."/>
            <person name="Yildirir G."/>
            <person name="Ndikumana S."/>
            <person name="Charron P."/>
            <person name="St-Onge C."/>
            <person name="Giorgi J."/>
            <person name="Kruger M."/>
            <person name="Marton T."/>
            <person name="Ropars J."/>
            <person name="Grigoriev I.V."/>
            <person name="Hainaut M."/>
            <person name="Henrissat B."/>
            <person name="Roux C."/>
            <person name="Martin F."/>
            <person name="Corradi N."/>
        </authorList>
    </citation>
    <scope>NUCLEOTIDE SEQUENCE [LARGE SCALE GENOMIC DNA]</scope>
    <source>
        <strain evidence="1 2">DAOM 197198</strain>
    </source>
</reference>
<dbReference type="EMBL" id="AUPC02000448">
    <property type="protein sequence ID" value="POG59463.1"/>
    <property type="molecule type" value="Genomic_DNA"/>
</dbReference>
<name>A0A2P4P240_RHIID</name>
<reference evidence="1 2" key="1">
    <citation type="journal article" date="2013" name="Proc. Natl. Acad. Sci. U.S.A.">
        <title>Genome of an arbuscular mycorrhizal fungus provides insight into the oldest plant symbiosis.</title>
        <authorList>
            <person name="Tisserant E."/>
            <person name="Malbreil M."/>
            <person name="Kuo A."/>
            <person name="Kohler A."/>
            <person name="Symeonidi A."/>
            <person name="Balestrini R."/>
            <person name="Charron P."/>
            <person name="Duensing N."/>
            <person name="Frei Dit Frey N."/>
            <person name="Gianinazzi-Pearson V."/>
            <person name="Gilbert L.B."/>
            <person name="Handa Y."/>
            <person name="Herr J.R."/>
            <person name="Hijri M."/>
            <person name="Koul R."/>
            <person name="Kawaguchi M."/>
            <person name="Krajinski F."/>
            <person name="Lammers P.J."/>
            <person name="Masclaux F.G."/>
            <person name="Murat C."/>
            <person name="Morin E."/>
            <person name="Ndikumana S."/>
            <person name="Pagni M."/>
            <person name="Petitpierre D."/>
            <person name="Requena N."/>
            <person name="Rosikiewicz P."/>
            <person name="Riley R."/>
            <person name="Saito K."/>
            <person name="San Clemente H."/>
            <person name="Shapiro H."/>
            <person name="van Tuinen D."/>
            <person name="Becard G."/>
            <person name="Bonfante P."/>
            <person name="Paszkowski U."/>
            <person name="Shachar-Hill Y.Y."/>
            <person name="Tuskan G.A."/>
            <person name="Young P.W."/>
            <person name="Sanders I.R."/>
            <person name="Henrissat B."/>
            <person name="Rensing S.A."/>
            <person name="Grigoriev I.V."/>
            <person name="Corradi N."/>
            <person name="Roux C."/>
            <person name="Martin F."/>
        </authorList>
    </citation>
    <scope>NUCLEOTIDE SEQUENCE [LARGE SCALE GENOMIC DNA]</scope>
    <source>
        <strain evidence="1 2">DAOM 197198</strain>
    </source>
</reference>
<proteinExistence type="predicted"/>
<sequence>MSVITLESAIGVKMIIDKKEWRLPKPVSNRPGYDMEYYRVYLGNYFGNMNIKKFLDNEKLYDSLLIMRKEESPIQWELRVKTTLQSLLSQKEYSIYHTFCLFAGYGEVEFDKSYHEYYRSKIHKNNLAICFRCWKPFQVNEIKPTKSYHHVWHKFIELIEVKDMMQRHWDQECSDPLSDLGRARVKQQAFDKFKENDPIGVYCNKLRPSLNKYQDSVRDEPHSSTPNILFISSRYAKQPKGTALRLRDGTVIMISN</sequence>